<dbReference type="PROSITE" id="PS50995">
    <property type="entry name" value="HTH_MARR_2"/>
    <property type="match status" value="1"/>
</dbReference>
<dbReference type="GO" id="GO:0006950">
    <property type="term" value="P:response to stress"/>
    <property type="evidence" value="ECO:0007669"/>
    <property type="project" value="TreeGrafter"/>
</dbReference>
<dbReference type="Pfam" id="PF22381">
    <property type="entry name" value="Staph_reg_Sar_Rot"/>
    <property type="match status" value="1"/>
</dbReference>
<comment type="subcellular location">
    <subcellularLocation>
        <location evidence="1">Cytoplasm</location>
    </subcellularLocation>
</comment>
<keyword evidence="5" id="KW-0804">Transcription</keyword>
<dbReference type="EMBL" id="FOQE01000001">
    <property type="protein sequence ID" value="SFH52051.1"/>
    <property type="molecule type" value="Genomic_DNA"/>
</dbReference>
<evidence type="ECO:0000256" key="2">
    <source>
        <dbReference type="ARBA" id="ARBA00022490"/>
    </source>
</evidence>
<evidence type="ECO:0000259" key="6">
    <source>
        <dbReference type="PROSITE" id="PS50995"/>
    </source>
</evidence>
<keyword evidence="2" id="KW-0963">Cytoplasm</keyword>
<dbReference type="OrthoDB" id="9806864at2"/>
<evidence type="ECO:0000256" key="5">
    <source>
        <dbReference type="ARBA" id="ARBA00023163"/>
    </source>
</evidence>
<dbReference type="InterPro" id="IPR000835">
    <property type="entry name" value="HTH_MarR-typ"/>
</dbReference>
<dbReference type="InterPro" id="IPR036388">
    <property type="entry name" value="WH-like_DNA-bd_sf"/>
</dbReference>
<protein>
    <submittedName>
        <fullName evidence="7">DNA-binding transcriptional regulator, MarR family</fullName>
    </submittedName>
</protein>
<keyword evidence="8" id="KW-1185">Reference proteome</keyword>
<dbReference type="RefSeq" id="WP_092090743.1">
    <property type="nucleotide sequence ID" value="NZ_FOQE01000001.1"/>
</dbReference>
<dbReference type="GO" id="GO:0005737">
    <property type="term" value="C:cytoplasm"/>
    <property type="evidence" value="ECO:0007669"/>
    <property type="project" value="UniProtKB-SubCell"/>
</dbReference>
<dbReference type="GO" id="GO:0003677">
    <property type="term" value="F:DNA binding"/>
    <property type="evidence" value="ECO:0007669"/>
    <property type="project" value="UniProtKB-KW"/>
</dbReference>
<organism evidence="7 8">
    <name type="scientific">Pisciglobus halotolerans</name>
    <dbReference type="NCBI Taxonomy" id="745365"/>
    <lineage>
        <taxon>Bacteria</taxon>
        <taxon>Bacillati</taxon>
        <taxon>Bacillota</taxon>
        <taxon>Bacilli</taxon>
        <taxon>Lactobacillales</taxon>
        <taxon>Carnobacteriaceae</taxon>
    </lineage>
</organism>
<dbReference type="InterPro" id="IPR036390">
    <property type="entry name" value="WH_DNA-bd_sf"/>
</dbReference>
<dbReference type="PANTHER" id="PTHR33164">
    <property type="entry name" value="TRANSCRIPTIONAL REGULATOR, MARR FAMILY"/>
    <property type="match status" value="1"/>
</dbReference>
<gene>
    <name evidence="7" type="ORF">SAMN04489868_101111</name>
</gene>
<accession>A0A1I3ARR9</accession>
<dbReference type="Proteomes" id="UP000198668">
    <property type="component" value="Unassembled WGS sequence"/>
</dbReference>
<dbReference type="SMART" id="SM00347">
    <property type="entry name" value="HTH_MARR"/>
    <property type="match status" value="1"/>
</dbReference>
<reference evidence="7 8" key="1">
    <citation type="submission" date="2016-10" db="EMBL/GenBank/DDBJ databases">
        <authorList>
            <person name="de Groot N.N."/>
        </authorList>
    </citation>
    <scope>NUCLEOTIDE SEQUENCE [LARGE SCALE GENOMIC DNA]</scope>
    <source>
        <strain evidence="7 8">DSM 27630</strain>
    </source>
</reference>
<evidence type="ECO:0000256" key="1">
    <source>
        <dbReference type="ARBA" id="ARBA00004496"/>
    </source>
</evidence>
<dbReference type="SUPFAM" id="SSF46785">
    <property type="entry name" value="Winged helix' DNA-binding domain"/>
    <property type="match status" value="1"/>
</dbReference>
<proteinExistence type="predicted"/>
<dbReference type="GO" id="GO:0003700">
    <property type="term" value="F:DNA-binding transcription factor activity"/>
    <property type="evidence" value="ECO:0007669"/>
    <property type="project" value="InterPro"/>
</dbReference>
<sequence>MEEDLFNRSLDDQLCFEVYKAANGFSKLYKRALVPFQLTFPQYLVLLALWEEDNVYIKRISDRLAISIGTLNPMLNRLTAQKWIKKVPSPKDKRATLVCLTEKAHEQKRAISLSILQEIKSCNTTGIDGQLFLQNLKRLNEEFDRIEKN</sequence>
<dbReference type="PANTHER" id="PTHR33164:SF5">
    <property type="entry name" value="ORGANIC HYDROPEROXIDE RESISTANCE TRANSCRIPTIONAL REGULATOR"/>
    <property type="match status" value="1"/>
</dbReference>
<dbReference type="Gene3D" id="1.10.10.10">
    <property type="entry name" value="Winged helix-like DNA-binding domain superfamily/Winged helix DNA-binding domain"/>
    <property type="match status" value="1"/>
</dbReference>
<evidence type="ECO:0000313" key="8">
    <source>
        <dbReference type="Proteomes" id="UP000198668"/>
    </source>
</evidence>
<evidence type="ECO:0000256" key="4">
    <source>
        <dbReference type="ARBA" id="ARBA00023125"/>
    </source>
</evidence>
<keyword evidence="3" id="KW-0805">Transcription regulation</keyword>
<keyword evidence="4 7" id="KW-0238">DNA-binding</keyword>
<dbReference type="InterPro" id="IPR055166">
    <property type="entry name" value="Transc_reg_Sar_Rot_HTH"/>
</dbReference>
<name>A0A1I3ARR9_9LACT</name>
<dbReference type="InterPro" id="IPR039422">
    <property type="entry name" value="MarR/SlyA-like"/>
</dbReference>
<evidence type="ECO:0000313" key="7">
    <source>
        <dbReference type="EMBL" id="SFH52051.1"/>
    </source>
</evidence>
<dbReference type="AlphaFoldDB" id="A0A1I3ARR9"/>
<feature type="domain" description="HTH marR-type" evidence="6">
    <location>
        <begin position="11"/>
        <end position="148"/>
    </location>
</feature>
<evidence type="ECO:0000256" key="3">
    <source>
        <dbReference type="ARBA" id="ARBA00023015"/>
    </source>
</evidence>